<feature type="transmembrane region" description="Helical" evidence="5">
    <location>
        <begin position="59"/>
        <end position="76"/>
    </location>
</feature>
<dbReference type="STRING" id="568069.A0A1J1J5K6"/>
<gene>
    <name evidence="7" type="ORF">CLUMA_CG020645</name>
</gene>
<dbReference type="InterPro" id="IPR012858">
    <property type="entry name" value="DC_STAMP-like"/>
</dbReference>
<keyword evidence="4 5" id="KW-0472">Membrane</keyword>
<evidence type="ECO:0000259" key="6">
    <source>
        <dbReference type="Pfam" id="PF07782"/>
    </source>
</evidence>
<feature type="domain" description="Dendritic cell-specific transmembrane protein-like" evidence="6">
    <location>
        <begin position="347"/>
        <end position="443"/>
    </location>
</feature>
<feature type="transmembrane region" description="Helical" evidence="5">
    <location>
        <begin position="26"/>
        <end position="47"/>
    </location>
</feature>
<feature type="transmembrane region" description="Helical" evidence="5">
    <location>
        <begin position="392"/>
        <end position="412"/>
    </location>
</feature>
<keyword evidence="8" id="KW-1185">Reference proteome</keyword>
<dbReference type="OrthoDB" id="5985669at2759"/>
<reference evidence="7 8" key="1">
    <citation type="submission" date="2015-04" db="EMBL/GenBank/DDBJ databases">
        <authorList>
            <person name="Syromyatnikov M.Y."/>
            <person name="Popov V.N."/>
        </authorList>
    </citation>
    <scope>NUCLEOTIDE SEQUENCE [LARGE SCALE GENOMIC DNA]</scope>
</reference>
<sequence>MASRQSEMCEEFTGHQQSKKNKKTKFIWKTFWCIIYGCILSFILYNFVYTQLPKNIPHIWILFLTALSCLCAIILCRSSIQFRCVTVLVWLESFGKAGRSGIKALVIMLILSGPIENTISNVREVVRVVECTSFLTYNLTKTKVDLALKPFTNTFSRMDRHLMDVERTFHRITTFIHPLIQEIEQKSHDSIPSDTESFNVKPADFYESIFKKKLKKRCQAQVMEGVHTCEKAFEKAYNNCLEEIPTAIRYAICWPFNIDLICGIENTFISSFVNTCDPSNVIDSSFGVEYMQLKEMGKQFMTHAANISIKYKTNEKPPKVVSSMNETNNKIKKNFDEKANSVYDLMNEIDERRRRAGRSNVLPLRKIDIGKYVDLYSNNSSNYKMCKEFEGYIGLTVEFFLQLIITSFFVLLDQLLYKVLQIIARHSRVNYLQEGVHNLNITKEDSLQVDGAKSERTA</sequence>
<evidence type="ECO:0000313" key="8">
    <source>
        <dbReference type="Proteomes" id="UP000183832"/>
    </source>
</evidence>
<keyword evidence="2 5" id="KW-0812">Transmembrane</keyword>
<dbReference type="EMBL" id="CVRI01000073">
    <property type="protein sequence ID" value="CRL07688.1"/>
    <property type="molecule type" value="Genomic_DNA"/>
</dbReference>
<evidence type="ECO:0000256" key="2">
    <source>
        <dbReference type="ARBA" id="ARBA00022692"/>
    </source>
</evidence>
<dbReference type="PANTHER" id="PTHR21041">
    <property type="entry name" value="DENDRITIC CELL-SPECIFIC TRANSMEMBRANE PROTEIN"/>
    <property type="match status" value="1"/>
</dbReference>
<evidence type="ECO:0000256" key="4">
    <source>
        <dbReference type="ARBA" id="ARBA00023136"/>
    </source>
</evidence>
<organism evidence="7 8">
    <name type="scientific">Clunio marinus</name>
    <dbReference type="NCBI Taxonomy" id="568069"/>
    <lineage>
        <taxon>Eukaryota</taxon>
        <taxon>Metazoa</taxon>
        <taxon>Ecdysozoa</taxon>
        <taxon>Arthropoda</taxon>
        <taxon>Hexapoda</taxon>
        <taxon>Insecta</taxon>
        <taxon>Pterygota</taxon>
        <taxon>Neoptera</taxon>
        <taxon>Endopterygota</taxon>
        <taxon>Diptera</taxon>
        <taxon>Nematocera</taxon>
        <taxon>Chironomoidea</taxon>
        <taxon>Chironomidae</taxon>
        <taxon>Clunio</taxon>
    </lineage>
</organism>
<accession>A0A1J1J5K6</accession>
<protein>
    <submittedName>
        <fullName evidence="7">CLUMA_CG020645, isoform A</fullName>
    </submittedName>
</protein>
<dbReference type="AlphaFoldDB" id="A0A1J1J5K6"/>
<evidence type="ECO:0000256" key="3">
    <source>
        <dbReference type="ARBA" id="ARBA00022989"/>
    </source>
</evidence>
<evidence type="ECO:0000256" key="5">
    <source>
        <dbReference type="SAM" id="Phobius"/>
    </source>
</evidence>
<dbReference type="Proteomes" id="UP000183832">
    <property type="component" value="Unassembled WGS sequence"/>
</dbReference>
<evidence type="ECO:0000313" key="7">
    <source>
        <dbReference type="EMBL" id="CRL07688.1"/>
    </source>
</evidence>
<dbReference type="Pfam" id="PF07782">
    <property type="entry name" value="DC_STAMP"/>
    <property type="match status" value="1"/>
</dbReference>
<keyword evidence="3 5" id="KW-1133">Transmembrane helix</keyword>
<evidence type="ECO:0000256" key="1">
    <source>
        <dbReference type="ARBA" id="ARBA00004141"/>
    </source>
</evidence>
<name>A0A1J1J5K6_9DIPT</name>
<dbReference type="PANTHER" id="PTHR21041:SF17">
    <property type="entry name" value="E3 UBIQUITIN-PROTEIN LIGASE DCST1"/>
    <property type="match status" value="1"/>
</dbReference>
<dbReference type="GO" id="GO:0016020">
    <property type="term" value="C:membrane"/>
    <property type="evidence" value="ECO:0007669"/>
    <property type="project" value="UniProtKB-SubCell"/>
</dbReference>
<proteinExistence type="predicted"/>
<dbReference type="InterPro" id="IPR051856">
    <property type="entry name" value="CSR-E3_Ligase_Protein"/>
</dbReference>
<comment type="subcellular location">
    <subcellularLocation>
        <location evidence="1">Membrane</location>
        <topology evidence="1">Multi-pass membrane protein</topology>
    </subcellularLocation>
</comment>